<dbReference type="NCBIfam" id="TIGR02406">
    <property type="entry name" value="ectoine_EctA"/>
    <property type="match status" value="1"/>
</dbReference>
<comment type="function">
    <text evidence="8">Catalyzes the acetylation of L-2,4-diaminobutyrate (DABA) to gamma-N-acetyl-alpha,gamma-diaminobutyric acid (ADABA) with acetyl coenzyme A.</text>
</comment>
<sequence length="183" mass="20379">MPKDIMQTETSKPRTRQPFLRKPNATDGAAIWELVKASEPLDRNSMYANLIQADHFRDTCIVAELDDEIVGWISGHMIPGDDAFFVWQVAVGEAARGLGLGKRMLSALTARKEVRDAALLKTTITKDNAASWGLFRSFARDIGGELRDEPHFEKETHFDGAHDTEHMVTITLDGNVKAMQRAA</sequence>
<organism evidence="11 12">
    <name type="scientific">Tritonibacter horizontis</name>
    <dbReference type="NCBI Taxonomy" id="1768241"/>
    <lineage>
        <taxon>Bacteria</taxon>
        <taxon>Pseudomonadati</taxon>
        <taxon>Pseudomonadota</taxon>
        <taxon>Alphaproteobacteria</taxon>
        <taxon>Rhodobacterales</taxon>
        <taxon>Paracoccaceae</taxon>
        <taxon>Tritonibacter</taxon>
    </lineage>
</organism>
<dbReference type="EMBL" id="LPUY01000064">
    <property type="protein sequence ID" value="KUP92917.1"/>
    <property type="molecule type" value="Genomic_DNA"/>
</dbReference>
<evidence type="ECO:0000313" key="12">
    <source>
        <dbReference type="Proteomes" id="UP000068382"/>
    </source>
</evidence>
<evidence type="ECO:0000256" key="8">
    <source>
        <dbReference type="RuleBase" id="RU365045"/>
    </source>
</evidence>
<proteinExistence type="inferred from homology"/>
<dbReference type="RefSeq" id="WP_068243144.1">
    <property type="nucleotide sequence ID" value="NZ_LPUY01000064.1"/>
</dbReference>
<feature type="domain" description="N-acetyltransferase" evidence="10">
    <location>
        <begin position="18"/>
        <end position="165"/>
    </location>
</feature>
<dbReference type="UniPathway" id="UPA00067">
    <property type="reaction ID" value="UER00122"/>
</dbReference>
<dbReference type="SUPFAM" id="SSF55729">
    <property type="entry name" value="Acyl-CoA N-acyltransferases (Nat)"/>
    <property type="match status" value="1"/>
</dbReference>
<dbReference type="InterPro" id="IPR016181">
    <property type="entry name" value="Acyl_CoA_acyltransferase"/>
</dbReference>
<gene>
    <name evidence="8 11" type="primary">ectA</name>
    <name evidence="11" type="ORF">TRIHO_21750</name>
</gene>
<dbReference type="EC" id="2.3.1.178" evidence="3 8"/>
<keyword evidence="12" id="KW-1185">Reference proteome</keyword>
<comment type="pathway">
    <text evidence="1 8">Amine and polyamine biosynthesis; ectoine biosynthesis; L-ectoine from L-aspartate 4-semialdehyde: step 2/3.</text>
</comment>
<dbReference type="Proteomes" id="UP000068382">
    <property type="component" value="Unassembled WGS sequence"/>
</dbReference>
<keyword evidence="5 8" id="KW-0808">Transferase</keyword>
<evidence type="ECO:0000256" key="5">
    <source>
        <dbReference type="ARBA" id="ARBA00022679"/>
    </source>
</evidence>
<dbReference type="PATRIC" id="fig|1768241.3.peg.2288"/>
<accession>A0A132BYQ0</accession>
<name>A0A132BYQ0_9RHOB</name>
<dbReference type="GO" id="GO:0033816">
    <property type="term" value="F:diaminobutyrate acetyltransferase activity"/>
    <property type="evidence" value="ECO:0007669"/>
    <property type="project" value="UniProtKB-EC"/>
</dbReference>
<evidence type="ECO:0000256" key="1">
    <source>
        <dbReference type="ARBA" id="ARBA00004978"/>
    </source>
</evidence>
<evidence type="ECO:0000256" key="9">
    <source>
        <dbReference type="SAM" id="MobiDB-lite"/>
    </source>
</evidence>
<feature type="region of interest" description="Disordered" evidence="9">
    <location>
        <begin position="1"/>
        <end position="22"/>
    </location>
</feature>
<dbReference type="Pfam" id="PF00583">
    <property type="entry name" value="Acetyltransf_1"/>
    <property type="match status" value="1"/>
</dbReference>
<dbReference type="Gene3D" id="3.40.630.30">
    <property type="match status" value="1"/>
</dbReference>
<evidence type="ECO:0000256" key="7">
    <source>
        <dbReference type="ARBA" id="ARBA00048924"/>
    </source>
</evidence>
<dbReference type="PROSITE" id="PS51186">
    <property type="entry name" value="GNAT"/>
    <property type="match status" value="1"/>
</dbReference>
<protein>
    <recommendedName>
        <fullName evidence="4 8">L-2,4-diaminobutyric acid acetyltransferase</fullName>
        <shortName evidence="8">DABA acetyltransferase</shortName>
        <ecNumber evidence="3 8">2.3.1.178</ecNumber>
    </recommendedName>
</protein>
<evidence type="ECO:0000313" key="11">
    <source>
        <dbReference type="EMBL" id="KUP92917.1"/>
    </source>
</evidence>
<evidence type="ECO:0000256" key="4">
    <source>
        <dbReference type="ARBA" id="ARBA00017935"/>
    </source>
</evidence>
<comment type="caution">
    <text evidence="11">The sequence shown here is derived from an EMBL/GenBank/DDBJ whole genome shotgun (WGS) entry which is preliminary data.</text>
</comment>
<evidence type="ECO:0000256" key="6">
    <source>
        <dbReference type="ARBA" id="ARBA00023315"/>
    </source>
</evidence>
<keyword evidence="6 8" id="KW-0012">Acyltransferase</keyword>
<comment type="catalytic activity">
    <reaction evidence="7 8">
        <text>L-2,4-diaminobutanoate + acetyl-CoA = (2S)-4-acetamido-2-aminobutanoate + CoA + H(+)</text>
        <dbReference type="Rhea" id="RHEA:16901"/>
        <dbReference type="ChEBI" id="CHEBI:15378"/>
        <dbReference type="ChEBI" id="CHEBI:57287"/>
        <dbReference type="ChEBI" id="CHEBI:57288"/>
        <dbReference type="ChEBI" id="CHEBI:58761"/>
        <dbReference type="ChEBI" id="CHEBI:58929"/>
        <dbReference type="EC" id="2.3.1.178"/>
    </reaction>
</comment>
<dbReference type="GO" id="GO:0019491">
    <property type="term" value="P:ectoine biosynthetic process"/>
    <property type="evidence" value="ECO:0007669"/>
    <property type="project" value="UniProtKB-UniPathway"/>
</dbReference>
<comment type="similarity">
    <text evidence="2 8">Belongs to the acetyltransferase family. EctA subfamily.</text>
</comment>
<evidence type="ECO:0000256" key="2">
    <source>
        <dbReference type="ARBA" id="ARBA00010712"/>
    </source>
</evidence>
<dbReference type="AlphaFoldDB" id="A0A132BYQ0"/>
<evidence type="ECO:0000259" key="10">
    <source>
        <dbReference type="PROSITE" id="PS51186"/>
    </source>
</evidence>
<dbReference type="CDD" id="cd04301">
    <property type="entry name" value="NAT_SF"/>
    <property type="match status" value="1"/>
</dbReference>
<dbReference type="InterPro" id="IPR000182">
    <property type="entry name" value="GNAT_dom"/>
</dbReference>
<dbReference type="OrthoDB" id="2436196at2"/>
<dbReference type="InterPro" id="IPR012772">
    <property type="entry name" value="Ectoine_EctA"/>
</dbReference>
<evidence type="ECO:0000256" key="3">
    <source>
        <dbReference type="ARBA" id="ARBA00012355"/>
    </source>
</evidence>
<reference evidence="11 12" key="1">
    <citation type="submission" date="2015-12" db="EMBL/GenBank/DDBJ databases">
        <title>Genome sequence of the marine Rhodobacteraceae strain O3.65, Candidatus Tritonibacter horizontis.</title>
        <authorList>
            <person name="Poehlein A."/>
            <person name="Giebel H.A."/>
            <person name="Voget S."/>
            <person name="Brinkhoff T."/>
        </authorList>
    </citation>
    <scope>NUCLEOTIDE SEQUENCE [LARGE SCALE GENOMIC DNA]</scope>
    <source>
        <strain evidence="11 12">O3.65</strain>
    </source>
</reference>